<evidence type="ECO:0000256" key="7">
    <source>
        <dbReference type="PIRSR" id="PIRSR000099-1"/>
    </source>
</evidence>
<keyword evidence="5" id="KW-0368">Histidine biosynthesis</keyword>
<keyword evidence="5 8" id="KW-0520">NAD</keyword>
<dbReference type="EC" id="1.1.1.23" evidence="5"/>
<dbReference type="HAMAP" id="MF_01024">
    <property type="entry name" value="HisD"/>
    <property type="match status" value="1"/>
</dbReference>
<evidence type="ECO:0000256" key="9">
    <source>
        <dbReference type="PIRSR" id="PIRSR000099-3"/>
    </source>
</evidence>
<evidence type="ECO:0000256" key="12">
    <source>
        <dbReference type="SAM" id="MobiDB-lite"/>
    </source>
</evidence>
<comment type="similarity">
    <text evidence="1 5 6 11">Belongs to the histidinol dehydrogenase family.</text>
</comment>
<dbReference type="AlphaFoldDB" id="A0A1F6GUL1"/>
<feature type="binding site" evidence="5 8">
    <location>
        <position position="209"/>
    </location>
    <ligand>
        <name>NAD(+)</name>
        <dbReference type="ChEBI" id="CHEBI:57540"/>
    </ligand>
</feature>
<accession>A0A1F6GUL1</accession>
<dbReference type="GO" id="GO:0004399">
    <property type="term" value="F:histidinol dehydrogenase activity"/>
    <property type="evidence" value="ECO:0007669"/>
    <property type="project" value="UniProtKB-UniRule"/>
</dbReference>
<evidence type="ECO:0000256" key="11">
    <source>
        <dbReference type="RuleBase" id="RU004175"/>
    </source>
</evidence>
<evidence type="ECO:0000256" key="6">
    <source>
        <dbReference type="PIRNR" id="PIRNR000099"/>
    </source>
</evidence>
<keyword evidence="2 5" id="KW-0479">Metal-binding</keyword>
<feature type="binding site" evidence="5 10">
    <location>
        <position position="258"/>
    </location>
    <ligand>
        <name>Zn(2+)</name>
        <dbReference type="ChEBI" id="CHEBI:29105"/>
    </ligand>
</feature>
<comment type="cofactor">
    <cofactor evidence="5 10">
        <name>Zn(2+)</name>
        <dbReference type="ChEBI" id="CHEBI:29105"/>
    </cofactor>
    <text evidence="5 10">Binds 1 zinc ion per subunit.</text>
</comment>
<sequence>MTLLSILTGDQLNRKNPPRQDQKRKVQAQVAQIIEAVIAGGDQAVIEFALQFDGRAIERLLVPQELIDKAEREIEPKTRRILMGAIQNIKEFHQAQLQSSWSVHKPDGTKLGEKVTALDRVGIYIPGGQAFYPSSMIMNCVPAQLAGVKEVVVASPPGNGGLPHPLVLGLCGILGIKEVYTMGGAQAVAALAYGTETLRPVNKITGPGNQWVAEAKRQVFGQVGIDSIAGPSEILILHDRLEVPVEFLVRDLLSQAEHDIEAASILVTTDRELALAVQARVEALVPTLPRAEIITQSLQNHGQILLVDRIEEAIEIANQMAPEHLELLVPEEEEEERIDQIRNAGAIFIGLWSSEPVGDYYAGPNHTIPTGGAAKYAGPLSVRDFQKHSSLIRYSKERLQKEGEDIATFADLEGLNAHASAVRTRLKEV</sequence>
<feature type="binding site" evidence="5 9">
    <location>
        <position position="258"/>
    </location>
    <ligand>
        <name>substrate</name>
    </ligand>
</feature>
<dbReference type="PANTHER" id="PTHR21256">
    <property type="entry name" value="HISTIDINOL DEHYDROGENASE HDH"/>
    <property type="match status" value="1"/>
</dbReference>
<feature type="binding site" evidence="5 9">
    <location>
        <position position="255"/>
    </location>
    <ligand>
        <name>substrate</name>
    </ligand>
</feature>
<feature type="binding site" evidence="5 9">
    <location>
        <position position="324"/>
    </location>
    <ligand>
        <name>substrate</name>
    </ligand>
</feature>
<keyword evidence="5" id="KW-0028">Amino-acid biosynthesis</keyword>
<feature type="region of interest" description="Disordered" evidence="12">
    <location>
        <begin position="1"/>
        <end position="23"/>
    </location>
</feature>
<dbReference type="CDD" id="cd06572">
    <property type="entry name" value="Histidinol_dh"/>
    <property type="match status" value="1"/>
</dbReference>
<keyword evidence="3 5" id="KW-0862">Zinc</keyword>
<dbReference type="NCBIfam" id="TIGR00069">
    <property type="entry name" value="hisD"/>
    <property type="match status" value="1"/>
</dbReference>
<organism evidence="13 14">
    <name type="scientific">Candidatus Lambdaproteobacteria bacterium RIFOXYD2_FULL_56_26</name>
    <dbReference type="NCBI Taxonomy" id="1817773"/>
    <lineage>
        <taxon>Bacteria</taxon>
        <taxon>Pseudomonadati</taxon>
        <taxon>Pseudomonadota</taxon>
        <taxon>Candidatus Lambdaproteobacteria</taxon>
    </lineage>
</organism>
<feature type="active site" description="Proton acceptor" evidence="5 7">
    <location>
        <position position="323"/>
    </location>
</feature>
<dbReference type="InterPro" id="IPR012131">
    <property type="entry name" value="Hstdl_DH"/>
</dbReference>
<feature type="binding site" evidence="5 9">
    <location>
        <position position="413"/>
    </location>
    <ligand>
        <name>substrate</name>
    </ligand>
</feature>
<dbReference type="FunFam" id="3.40.50.1980:FF:000001">
    <property type="entry name" value="Histidinol dehydrogenase"/>
    <property type="match status" value="1"/>
</dbReference>
<evidence type="ECO:0000256" key="3">
    <source>
        <dbReference type="ARBA" id="ARBA00022833"/>
    </source>
</evidence>
<proteinExistence type="inferred from homology"/>
<feature type="binding site" evidence="5 8">
    <location>
        <position position="186"/>
    </location>
    <ligand>
        <name>NAD(+)</name>
        <dbReference type="ChEBI" id="CHEBI:57540"/>
    </ligand>
</feature>
<dbReference type="Proteomes" id="UP000177583">
    <property type="component" value="Unassembled WGS sequence"/>
</dbReference>
<dbReference type="GO" id="GO:0005829">
    <property type="term" value="C:cytosol"/>
    <property type="evidence" value="ECO:0007669"/>
    <property type="project" value="TreeGrafter"/>
</dbReference>
<dbReference type="GO" id="GO:0000105">
    <property type="term" value="P:L-histidine biosynthetic process"/>
    <property type="evidence" value="ECO:0007669"/>
    <property type="project" value="UniProtKB-UniRule"/>
</dbReference>
<feature type="binding site" evidence="5 9">
    <location>
        <position position="418"/>
    </location>
    <ligand>
        <name>substrate</name>
    </ligand>
</feature>
<dbReference type="EMBL" id="MFNF01000027">
    <property type="protein sequence ID" value="OGH01862.1"/>
    <property type="molecule type" value="Genomic_DNA"/>
</dbReference>
<dbReference type="PIRSF" id="PIRSF000099">
    <property type="entry name" value="Histidinol_dh"/>
    <property type="match status" value="1"/>
</dbReference>
<comment type="caution">
    <text evidence="13">The sequence shown here is derived from an EMBL/GenBank/DDBJ whole genome shotgun (WGS) entry which is preliminary data.</text>
</comment>
<feature type="binding site" evidence="5 10">
    <location>
        <position position="359"/>
    </location>
    <ligand>
        <name>Zn(2+)</name>
        <dbReference type="ChEBI" id="CHEBI:29105"/>
    </ligand>
</feature>
<dbReference type="Gene3D" id="3.40.50.1980">
    <property type="entry name" value="Nitrogenase molybdenum iron protein domain"/>
    <property type="match status" value="2"/>
</dbReference>
<comment type="pathway">
    <text evidence="5">Amino-acid biosynthesis; L-histidine biosynthesis; L-histidine from 5-phospho-alpha-D-ribose 1-diphosphate: step 9/9.</text>
</comment>
<dbReference type="Gene3D" id="1.20.5.1300">
    <property type="match status" value="1"/>
</dbReference>
<feature type="binding site" evidence="5 10">
    <location>
        <position position="418"/>
    </location>
    <ligand>
        <name>Zn(2+)</name>
        <dbReference type="ChEBI" id="CHEBI:29105"/>
    </ligand>
</feature>
<dbReference type="UniPathway" id="UPA00031">
    <property type="reaction ID" value="UER00014"/>
</dbReference>
<evidence type="ECO:0000256" key="8">
    <source>
        <dbReference type="PIRSR" id="PIRSR000099-2"/>
    </source>
</evidence>
<evidence type="ECO:0000313" key="14">
    <source>
        <dbReference type="Proteomes" id="UP000177583"/>
    </source>
</evidence>
<keyword evidence="4 5" id="KW-0560">Oxidoreductase</keyword>
<dbReference type="GO" id="GO:0051287">
    <property type="term" value="F:NAD binding"/>
    <property type="evidence" value="ECO:0007669"/>
    <property type="project" value="InterPro"/>
</dbReference>
<comment type="catalytic activity">
    <reaction evidence="5">
        <text>L-histidinol + 2 NAD(+) + H2O = L-histidine + 2 NADH + 3 H(+)</text>
        <dbReference type="Rhea" id="RHEA:20641"/>
        <dbReference type="ChEBI" id="CHEBI:15377"/>
        <dbReference type="ChEBI" id="CHEBI:15378"/>
        <dbReference type="ChEBI" id="CHEBI:57540"/>
        <dbReference type="ChEBI" id="CHEBI:57595"/>
        <dbReference type="ChEBI" id="CHEBI:57699"/>
        <dbReference type="ChEBI" id="CHEBI:57945"/>
        <dbReference type="EC" id="1.1.1.23"/>
    </reaction>
</comment>
<dbReference type="Pfam" id="PF00815">
    <property type="entry name" value="Histidinol_dh"/>
    <property type="match status" value="1"/>
</dbReference>
<dbReference type="PANTHER" id="PTHR21256:SF2">
    <property type="entry name" value="HISTIDINE BIOSYNTHESIS TRIFUNCTIONAL PROTEIN"/>
    <property type="match status" value="1"/>
</dbReference>
<evidence type="ECO:0000256" key="1">
    <source>
        <dbReference type="ARBA" id="ARBA00010178"/>
    </source>
</evidence>
<evidence type="ECO:0000256" key="4">
    <source>
        <dbReference type="ARBA" id="ARBA00023002"/>
    </source>
</evidence>
<evidence type="ECO:0000256" key="10">
    <source>
        <dbReference type="PIRSR" id="PIRSR000099-4"/>
    </source>
</evidence>
<dbReference type="GO" id="GO:0008270">
    <property type="term" value="F:zinc ion binding"/>
    <property type="evidence" value="ECO:0007669"/>
    <property type="project" value="UniProtKB-UniRule"/>
</dbReference>
<dbReference type="SUPFAM" id="SSF53720">
    <property type="entry name" value="ALDH-like"/>
    <property type="match status" value="1"/>
</dbReference>
<evidence type="ECO:0000313" key="13">
    <source>
        <dbReference type="EMBL" id="OGH01862.1"/>
    </source>
</evidence>
<comment type="function">
    <text evidence="5">Catalyzes the sequential NAD-dependent oxidations of L-histidinol to L-histidinaldehyde and then to L-histidine.</text>
</comment>
<evidence type="ECO:0000256" key="2">
    <source>
        <dbReference type="ARBA" id="ARBA00022723"/>
    </source>
</evidence>
<feature type="binding site" evidence="5 9">
    <location>
        <position position="359"/>
    </location>
    <ligand>
        <name>substrate</name>
    </ligand>
</feature>
<name>A0A1F6GUL1_9PROT</name>
<evidence type="ECO:0000256" key="5">
    <source>
        <dbReference type="HAMAP-Rule" id="MF_01024"/>
    </source>
</evidence>
<dbReference type="InterPro" id="IPR016161">
    <property type="entry name" value="Ald_DH/histidinol_DH"/>
</dbReference>
<reference evidence="13 14" key="1">
    <citation type="journal article" date="2016" name="Nat. Commun.">
        <title>Thousands of microbial genomes shed light on interconnected biogeochemical processes in an aquifer system.</title>
        <authorList>
            <person name="Anantharaman K."/>
            <person name="Brown C.T."/>
            <person name="Hug L.A."/>
            <person name="Sharon I."/>
            <person name="Castelle C.J."/>
            <person name="Probst A.J."/>
            <person name="Thomas B.C."/>
            <person name="Singh A."/>
            <person name="Wilkins M.J."/>
            <person name="Karaoz U."/>
            <person name="Brodie E.L."/>
            <person name="Williams K.H."/>
            <person name="Hubbard S.S."/>
            <person name="Banfield J.F."/>
        </authorList>
    </citation>
    <scope>NUCLEOTIDE SEQUENCE [LARGE SCALE GENOMIC DNA]</scope>
</reference>
<feature type="binding site" evidence="5 9">
    <location>
        <position position="232"/>
    </location>
    <ligand>
        <name>substrate</name>
    </ligand>
</feature>
<gene>
    <name evidence="5" type="primary">hisD</name>
    <name evidence="13" type="ORF">A2557_04585</name>
</gene>
<feature type="binding site" evidence="5 10">
    <location>
        <position position="255"/>
    </location>
    <ligand>
        <name>Zn(2+)</name>
        <dbReference type="ChEBI" id="CHEBI:29105"/>
    </ligand>
</feature>
<protein>
    <recommendedName>
        <fullName evidence="5">Histidinol dehydrogenase</fullName>
        <shortName evidence="5">HDH</shortName>
        <ecNumber evidence="5">1.1.1.23</ecNumber>
    </recommendedName>
</protein>
<feature type="active site" description="Proton acceptor" evidence="5 7">
    <location>
        <position position="324"/>
    </location>
</feature>
<dbReference type="PRINTS" id="PR00083">
    <property type="entry name" value="HOLDHDRGNASE"/>
</dbReference>
<feature type="binding site" evidence="5 8">
    <location>
        <position position="124"/>
    </location>
    <ligand>
        <name>NAD(+)</name>
        <dbReference type="ChEBI" id="CHEBI:57540"/>
    </ligand>
</feature>
<dbReference type="InterPro" id="IPR022695">
    <property type="entry name" value="Histidinol_DH_monofunct"/>
</dbReference>